<dbReference type="RefSeq" id="WP_250826578.1">
    <property type="nucleotide sequence ID" value="NZ_JAMOIL010000006.1"/>
</dbReference>
<proteinExistence type="predicted"/>
<sequence>MTRERMDEGATTILDGIPVHTPDRAVGWAARYAATLTEAVVLVDMALAADLVTLDDLVLWCALHPSWTGIEQARQALLVSDENSWSPQETRLRLRWLDARPSARLVTNRPVFDRAGRHVATPDLLDLDAGVAGEYDGDSHLDRGRRAGDLARLARMRSLGLEVETFVAGDLAARGPIVGRLGAAYARAIRSGVRREWTVTPPPGWTSTSTVEERRALTASQQQRFLGYRRAA</sequence>
<gene>
    <name evidence="1" type="ORF">M8330_05920</name>
</gene>
<accession>A0A9X2D5R5</accession>
<dbReference type="AlphaFoldDB" id="A0A9X2D5R5"/>
<reference evidence="1" key="1">
    <citation type="submission" date="2022-05" db="EMBL/GenBank/DDBJ databases">
        <authorList>
            <person name="Tuo L."/>
        </authorList>
    </citation>
    <scope>NUCLEOTIDE SEQUENCE</scope>
    <source>
        <strain evidence="1">BSK12Z-4</strain>
    </source>
</reference>
<dbReference type="Proteomes" id="UP001139485">
    <property type="component" value="Unassembled WGS sequence"/>
</dbReference>
<comment type="caution">
    <text evidence="1">The sequence shown here is derived from an EMBL/GenBank/DDBJ whole genome shotgun (WGS) entry which is preliminary data.</text>
</comment>
<evidence type="ECO:0000313" key="1">
    <source>
        <dbReference type="EMBL" id="MCM0619828.1"/>
    </source>
</evidence>
<organism evidence="1 2">
    <name type="scientific">Nocardioides bruguierae</name>
    <dbReference type="NCBI Taxonomy" id="2945102"/>
    <lineage>
        <taxon>Bacteria</taxon>
        <taxon>Bacillati</taxon>
        <taxon>Actinomycetota</taxon>
        <taxon>Actinomycetes</taxon>
        <taxon>Propionibacteriales</taxon>
        <taxon>Nocardioidaceae</taxon>
        <taxon>Nocardioides</taxon>
    </lineage>
</organism>
<name>A0A9X2D5R5_9ACTN</name>
<protein>
    <submittedName>
        <fullName evidence="1">Uncharacterized protein</fullName>
    </submittedName>
</protein>
<dbReference type="EMBL" id="JAMOIL010000006">
    <property type="protein sequence ID" value="MCM0619828.1"/>
    <property type="molecule type" value="Genomic_DNA"/>
</dbReference>
<evidence type="ECO:0000313" key="2">
    <source>
        <dbReference type="Proteomes" id="UP001139485"/>
    </source>
</evidence>
<keyword evidence="2" id="KW-1185">Reference proteome</keyword>